<dbReference type="HOGENOM" id="CLU_173927_1_0_7"/>
<evidence type="ECO:0000313" key="3">
    <source>
        <dbReference type="Proteomes" id="UP000000422"/>
    </source>
</evidence>
<organism evidence="3">
    <name type="scientific">Wolinella succinogenes (strain ATCC 29543 / DSM 1740 / CCUG 13145 / JCM 31913 / LMG 7466 / NCTC 11488 / FDC 602W)</name>
    <name type="common">Vibrio succinogenes</name>
    <dbReference type="NCBI Taxonomy" id="273121"/>
    <lineage>
        <taxon>Bacteria</taxon>
        <taxon>Pseudomonadati</taxon>
        <taxon>Campylobacterota</taxon>
        <taxon>Epsilonproteobacteria</taxon>
        <taxon>Campylobacterales</taxon>
        <taxon>Helicobacteraceae</taxon>
        <taxon>Wolinella</taxon>
    </lineage>
</organism>
<dbReference type="KEGG" id="wsu:WS1814"/>
<accession>Q7MR15</accession>
<dbReference type="STRING" id="273121.WS1814"/>
<keyword evidence="3" id="KW-1185">Reference proteome</keyword>
<dbReference type="AlphaFoldDB" id="Q7MR15"/>
<evidence type="ECO:0000313" key="2">
    <source>
        <dbReference type="EMBL" id="CAE10830.1"/>
    </source>
</evidence>
<evidence type="ECO:0000256" key="1">
    <source>
        <dbReference type="PROSITE-ProRule" id="PRU00339"/>
    </source>
</evidence>
<feature type="repeat" description="TPR" evidence="1">
    <location>
        <begin position="3"/>
        <end position="36"/>
    </location>
</feature>
<keyword evidence="1" id="KW-0802">TPR repeat</keyword>
<dbReference type="PROSITE" id="PS50005">
    <property type="entry name" value="TPR"/>
    <property type="match status" value="1"/>
</dbReference>
<dbReference type="eggNOG" id="ENOG5030MJQ">
    <property type="taxonomic scope" value="Bacteria"/>
</dbReference>
<name>Q7MR15_WOLSU</name>
<protein>
    <submittedName>
        <fullName evidence="2">Uncharacterized protein</fullName>
    </submittedName>
</protein>
<dbReference type="SUPFAM" id="SSF48452">
    <property type="entry name" value="TPR-like"/>
    <property type="match status" value="1"/>
</dbReference>
<dbReference type="Proteomes" id="UP000000422">
    <property type="component" value="Chromosome"/>
</dbReference>
<sequence>MILMKTLTLASIYELQGLKEEALEIYKEVLKKEPHNEDAKIAIRRLSGMRKKYDGVNEEMKKFFIRMDTEIEFNEFERWLVKLWN</sequence>
<gene>
    <name evidence="2" type="ordered locus">WS1814</name>
</gene>
<dbReference type="EMBL" id="BX571661">
    <property type="protein sequence ID" value="CAE10830.1"/>
    <property type="molecule type" value="Genomic_DNA"/>
</dbReference>
<proteinExistence type="predicted"/>
<reference evidence="2 3" key="1">
    <citation type="journal article" date="2003" name="Proc. Natl. Acad. Sci. U.S.A.">
        <title>Complete genome sequence and analysis of Wolinella succinogenes.</title>
        <authorList>
            <person name="Baar C."/>
            <person name="Eppinger M."/>
            <person name="Raddatz G."/>
            <person name="Simon JM."/>
            <person name="Lanz C."/>
            <person name="Klimmek O."/>
            <person name="Nandakumar R."/>
            <person name="Gross R."/>
            <person name="Rosinus A."/>
            <person name="Keller H."/>
            <person name="Jagtap P."/>
            <person name="Linke B."/>
            <person name="Meyer F."/>
            <person name="Lederer H."/>
            <person name="Schuster S.C."/>
        </authorList>
    </citation>
    <scope>NUCLEOTIDE SEQUENCE [LARGE SCALE GENOMIC DNA]</scope>
    <source>
        <strain evidence="3">ATCC 29543 / DSM 1740 / CCUG 13145 / JCM 31913 / LMG 7466 / NCTC 11488 / FDC 602W</strain>
    </source>
</reference>
<dbReference type="InterPro" id="IPR011990">
    <property type="entry name" value="TPR-like_helical_dom_sf"/>
</dbReference>
<dbReference type="Gene3D" id="1.25.40.10">
    <property type="entry name" value="Tetratricopeptide repeat domain"/>
    <property type="match status" value="1"/>
</dbReference>
<dbReference type="InterPro" id="IPR019734">
    <property type="entry name" value="TPR_rpt"/>
</dbReference>